<evidence type="ECO:0000256" key="1">
    <source>
        <dbReference type="ARBA" id="ARBA00001946"/>
    </source>
</evidence>
<keyword evidence="4" id="KW-0723">Serine/threonine-protein kinase</keyword>
<dbReference type="InterPro" id="IPR018934">
    <property type="entry name" value="RIO_dom"/>
</dbReference>
<comment type="caution">
    <text evidence="15">The sequence shown here is derived from an EMBL/GenBank/DDBJ whole genome shotgun (WGS) entry which is preliminary data.</text>
</comment>
<feature type="domain" description="RIO kinase" evidence="14">
    <location>
        <begin position="31"/>
        <end position="253"/>
    </location>
</feature>
<dbReference type="Proteomes" id="UP000230750">
    <property type="component" value="Unassembled WGS sequence"/>
</dbReference>
<dbReference type="EMBL" id="MRZV01000336">
    <property type="protein sequence ID" value="PIK52257.1"/>
    <property type="molecule type" value="Genomic_DNA"/>
</dbReference>
<dbReference type="PANTHER" id="PTHR45852">
    <property type="entry name" value="SER/THR-PROTEIN KINASE RIO2"/>
    <property type="match status" value="1"/>
</dbReference>
<evidence type="ECO:0000256" key="3">
    <source>
        <dbReference type="ARBA" id="ARBA00012513"/>
    </source>
</evidence>
<dbReference type="PANTHER" id="PTHR45852:SF1">
    <property type="entry name" value="SERINE_THREONINE-PROTEIN KINASE RIO2"/>
    <property type="match status" value="1"/>
</dbReference>
<evidence type="ECO:0000256" key="4">
    <source>
        <dbReference type="ARBA" id="ARBA00022527"/>
    </source>
</evidence>
<proteinExistence type="inferred from homology"/>
<keyword evidence="8 15" id="KW-0418">Kinase</keyword>
<dbReference type="InterPro" id="IPR030484">
    <property type="entry name" value="Rio2"/>
</dbReference>
<evidence type="ECO:0000313" key="15">
    <source>
        <dbReference type="EMBL" id="PIK52257.1"/>
    </source>
</evidence>
<dbReference type="GO" id="GO:0005634">
    <property type="term" value="C:nucleus"/>
    <property type="evidence" value="ECO:0007669"/>
    <property type="project" value="TreeGrafter"/>
</dbReference>
<dbReference type="Gene3D" id="1.10.10.10">
    <property type="entry name" value="Winged helix-like DNA-binding domain superfamily/Winged helix DNA-binding domain"/>
    <property type="match status" value="1"/>
</dbReference>
<name>A0A2G8KW69_STIJA</name>
<protein>
    <recommendedName>
        <fullName evidence="3">non-specific serine/threonine protein kinase</fullName>
        <ecNumber evidence="3">2.7.11.1</ecNumber>
    </recommendedName>
</protein>
<evidence type="ECO:0000259" key="14">
    <source>
        <dbReference type="SMART" id="SM00090"/>
    </source>
</evidence>
<sequence>MLTNVLRGEVLFPRNRKIREKTFSIDEKSVVVTCPGYRLTYPGYDYLALKCLSSRNVLASVGNQIGTGKESDIYIVANDEAVQFALKLHRLGRTSFRKLKEKRDYLGHRKGASWLYLSRLAAMKEFAFMKALYNNGFPVPKPEDFNRHCVVMELMNAYPLNQVHDVADPGAVYSDLMNLIVRLANHGLIHGDFNEFNIMLDDKDNVTMIDFPQMLSTSHINAEWYFDRDVQCVRDFFARRFKYESELHPVFTDISTEGHIDIEVTASGYMKQLQTELGDEKVDDEDEIDFCLKEEGTADQTSQDFAACGSGNGKSLSDKLPSTLPEEDTTEDEAATSVPLSKAPEGLTEGISGDSEEELESLGNKDLKPYRDDVAHINSHMETASIGSKTSHSTIMEPSIVRAKVKKSLRQKQRAIERNNNRKGESGMWTKIRRENEDTISESIDTAWM</sequence>
<dbReference type="SMART" id="SM00090">
    <property type="entry name" value="RIO"/>
    <property type="match status" value="1"/>
</dbReference>
<dbReference type="EC" id="2.7.11.1" evidence="3"/>
<dbReference type="GO" id="GO:0005524">
    <property type="term" value="F:ATP binding"/>
    <property type="evidence" value="ECO:0007669"/>
    <property type="project" value="UniProtKB-KW"/>
</dbReference>
<dbReference type="GO" id="GO:0005829">
    <property type="term" value="C:cytosol"/>
    <property type="evidence" value="ECO:0007669"/>
    <property type="project" value="TreeGrafter"/>
</dbReference>
<feature type="region of interest" description="Disordered" evidence="13">
    <location>
        <begin position="405"/>
        <end position="449"/>
    </location>
</feature>
<evidence type="ECO:0000256" key="5">
    <source>
        <dbReference type="ARBA" id="ARBA00022679"/>
    </source>
</evidence>
<dbReference type="AlphaFoldDB" id="A0A2G8KW69"/>
<dbReference type="InterPro" id="IPR000687">
    <property type="entry name" value="RIO_kinase"/>
</dbReference>
<comment type="similarity">
    <text evidence="2">Belongs to the protein kinase superfamily. RIO-type Ser/Thr kinase family.</text>
</comment>
<evidence type="ECO:0000256" key="13">
    <source>
        <dbReference type="SAM" id="MobiDB-lite"/>
    </source>
</evidence>
<evidence type="ECO:0000313" key="16">
    <source>
        <dbReference type="Proteomes" id="UP000230750"/>
    </source>
</evidence>
<dbReference type="GO" id="GO:0046872">
    <property type="term" value="F:metal ion binding"/>
    <property type="evidence" value="ECO:0007669"/>
    <property type="project" value="UniProtKB-KW"/>
</dbReference>
<feature type="compositionally biased region" description="Acidic residues" evidence="13">
    <location>
        <begin position="325"/>
        <end position="334"/>
    </location>
</feature>
<keyword evidence="9" id="KW-0067">ATP-binding</keyword>
<evidence type="ECO:0000256" key="11">
    <source>
        <dbReference type="ARBA" id="ARBA00047899"/>
    </source>
</evidence>
<keyword evidence="10" id="KW-0460">Magnesium</keyword>
<dbReference type="PROSITE" id="PS01245">
    <property type="entry name" value="RIO1"/>
    <property type="match status" value="1"/>
</dbReference>
<dbReference type="InterPro" id="IPR036388">
    <property type="entry name" value="WH-like_DNA-bd_sf"/>
</dbReference>
<reference evidence="15 16" key="1">
    <citation type="journal article" date="2017" name="PLoS Biol.">
        <title>The sea cucumber genome provides insights into morphological evolution and visceral regeneration.</title>
        <authorList>
            <person name="Zhang X."/>
            <person name="Sun L."/>
            <person name="Yuan J."/>
            <person name="Sun Y."/>
            <person name="Gao Y."/>
            <person name="Zhang L."/>
            <person name="Li S."/>
            <person name="Dai H."/>
            <person name="Hamel J.F."/>
            <person name="Liu C."/>
            <person name="Yu Y."/>
            <person name="Liu S."/>
            <person name="Lin W."/>
            <person name="Guo K."/>
            <person name="Jin S."/>
            <person name="Xu P."/>
            <person name="Storey K.B."/>
            <person name="Huan P."/>
            <person name="Zhang T."/>
            <person name="Zhou Y."/>
            <person name="Zhang J."/>
            <person name="Lin C."/>
            <person name="Li X."/>
            <person name="Xing L."/>
            <person name="Huo D."/>
            <person name="Sun M."/>
            <person name="Wang L."/>
            <person name="Mercier A."/>
            <person name="Li F."/>
            <person name="Yang H."/>
            <person name="Xiang J."/>
        </authorList>
    </citation>
    <scope>NUCLEOTIDE SEQUENCE [LARGE SCALE GENOMIC DNA]</scope>
    <source>
        <strain evidence="15">Shaxun</strain>
        <tissue evidence="15">Muscle</tissue>
    </source>
</reference>
<comment type="catalytic activity">
    <reaction evidence="12">
        <text>L-seryl-[protein] + ATP = O-phospho-L-seryl-[protein] + ADP + H(+)</text>
        <dbReference type="Rhea" id="RHEA:17989"/>
        <dbReference type="Rhea" id="RHEA-COMP:9863"/>
        <dbReference type="Rhea" id="RHEA-COMP:11604"/>
        <dbReference type="ChEBI" id="CHEBI:15378"/>
        <dbReference type="ChEBI" id="CHEBI:29999"/>
        <dbReference type="ChEBI" id="CHEBI:30616"/>
        <dbReference type="ChEBI" id="CHEBI:83421"/>
        <dbReference type="ChEBI" id="CHEBI:456216"/>
        <dbReference type="EC" id="2.7.11.1"/>
    </reaction>
</comment>
<evidence type="ECO:0000256" key="7">
    <source>
        <dbReference type="ARBA" id="ARBA00022741"/>
    </source>
</evidence>
<dbReference type="SUPFAM" id="SSF56112">
    <property type="entry name" value="Protein kinase-like (PK-like)"/>
    <property type="match status" value="1"/>
</dbReference>
<evidence type="ECO:0000256" key="9">
    <source>
        <dbReference type="ARBA" id="ARBA00022840"/>
    </source>
</evidence>
<dbReference type="GO" id="GO:0030688">
    <property type="term" value="C:preribosome, small subunit precursor"/>
    <property type="evidence" value="ECO:0007669"/>
    <property type="project" value="TreeGrafter"/>
</dbReference>
<evidence type="ECO:0000256" key="6">
    <source>
        <dbReference type="ARBA" id="ARBA00022723"/>
    </source>
</evidence>
<gene>
    <name evidence="15" type="ORF">BSL78_10816</name>
</gene>
<keyword evidence="7" id="KW-0547">Nucleotide-binding</keyword>
<dbReference type="STRING" id="307972.A0A2G8KW69"/>
<dbReference type="GO" id="GO:0030490">
    <property type="term" value="P:maturation of SSU-rRNA"/>
    <property type="evidence" value="ECO:0007669"/>
    <property type="project" value="TreeGrafter"/>
</dbReference>
<keyword evidence="5" id="KW-0808">Transferase</keyword>
<dbReference type="Gene3D" id="1.10.510.10">
    <property type="entry name" value="Transferase(Phosphotransferase) domain 1"/>
    <property type="match status" value="1"/>
</dbReference>
<feature type="compositionally biased region" description="Basic and acidic residues" evidence="13">
    <location>
        <begin position="414"/>
        <end position="425"/>
    </location>
</feature>
<dbReference type="GO" id="GO:0004674">
    <property type="term" value="F:protein serine/threonine kinase activity"/>
    <property type="evidence" value="ECO:0007669"/>
    <property type="project" value="UniProtKB-KW"/>
</dbReference>
<dbReference type="InterPro" id="IPR018935">
    <property type="entry name" value="RIO_kinase_CS"/>
</dbReference>
<organism evidence="15 16">
    <name type="scientific">Stichopus japonicus</name>
    <name type="common">Sea cucumber</name>
    <dbReference type="NCBI Taxonomy" id="307972"/>
    <lineage>
        <taxon>Eukaryota</taxon>
        <taxon>Metazoa</taxon>
        <taxon>Echinodermata</taxon>
        <taxon>Eleutherozoa</taxon>
        <taxon>Echinozoa</taxon>
        <taxon>Holothuroidea</taxon>
        <taxon>Aspidochirotacea</taxon>
        <taxon>Aspidochirotida</taxon>
        <taxon>Stichopodidae</taxon>
        <taxon>Apostichopus</taxon>
    </lineage>
</organism>
<dbReference type="OrthoDB" id="10258631at2759"/>
<dbReference type="Gene3D" id="3.30.200.20">
    <property type="entry name" value="Phosphorylase Kinase, domain 1"/>
    <property type="match status" value="1"/>
</dbReference>
<keyword evidence="16" id="KW-1185">Reference proteome</keyword>
<keyword evidence="6" id="KW-0479">Metal-binding</keyword>
<comment type="cofactor">
    <cofactor evidence="1">
        <name>Mg(2+)</name>
        <dbReference type="ChEBI" id="CHEBI:18420"/>
    </cofactor>
</comment>
<feature type="region of interest" description="Disordered" evidence="13">
    <location>
        <begin position="302"/>
        <end position="361"/>
    </location>
</feature>
<dbReference type="FunFam" id="1.10.510.10:FF:000307">
    <property type="entry name" value="Serine/threonine-protein kinase RIO2"/>
    <property type="match status" value="1"/>
</dbReference>
<comment type="catalytic activity">
    <reaction evidence="11">
        <text>L-threonyl-[protein] + ATP = O-phospho-L-threonyl-[protein] + ADP + H(+)</text>
        <dbReference type="Rhea" id="RHEA:46608"/>
        <dbReference type="Rhea" id="RHEA-COMP:11060"/>
        <dbReference type="Rhea" id="RHEA-COMP:11605"/>
        <dbReference type="ChEBI" id="CHEBI:15378"/>
        <dbReference type="ChEBI" id="CHEBI:30013"/>
        <dbReference type="ChEBI" id="CHEBI:30616"/>
        <dbReference type="ChEBI" id="CHEBI:61977"/>
        <dbReference type="ChEBI" id="CHEBI:456216"/>
        <dbReference type="EC" id="2.7.11.1"/>
    </reaction>
</comment>
<evidence type="ECO:0000256" key="10">
    <source>
        <dbReference type="ARBA" id="ARBA00022842"/>
    </source>
</evidence>
<dbReference type="InterPro" id="IPR011009">
    <property type="entry name" value="Kinase-like_dom_sf"/>
</dbReference>
<evidence type="ECO:0000256" key="8">
    <source>
        <dbReference type="ARBA" id="ARBA00022777"/>
    </source>
</evidence>
<dbReference type="CDD" id="cd05144">
    <property type="entry name" value="RIO2_C"/>
    <property type="match status" value="1"/>
</dbReference>
<accession>A0A2G8KW69</accession>
<evidence type="ECO:0000256" key="12">
    <source>
        <dbReference type="ARBA" id="ARBA00048679"/>
    </source>
</evidence>
<dbReference type="Pfam" id="PF01163">
    <property type="entry name" value="RIO1"/>
    <property type="match status" value="1"/>
</dbReference>
<evidence type="ECO:0000256" key="2">
    <source>
        <dbReference type="ARBA" id="ARBA00009196"/>
    </source>
</evidence>
<dbReference type="FunFam" id="3.30.200.20:FF:000052">
    <property type="entry name" value="Serine/threonine-protein kinase RIO2"/>
    <property type="match status" value="1"/>
</dbReference>